<keyword evidence="2" id="KW-0805">Transcription regulation</keyword>
<dbReference type="EMBL" id="QLLM01000012">
    <property type="protein sequence ID" value="RAJ02775.1"/>
    <property type="molecule type" value="Genomic_DNA"/>
</dbReference>
<proteinExistence type="inferred from homology"/>
<accession>A0AAX1PHP3</accession>
<evidence type="ECO:0000256" key="2">
    <source>
        <dbReference type="ARBA" id="ARBA00023015"/>
    </source>
</evidence>
<evidence type="ECO:0000256" key="4">
    <source>
        <dbReference type="ARBA" id="ARBA00023163"/>
    </source>
</evidence>
<feature type="domain" description="HTH lysR-type" evidence="5">
    <location>
        <begin position="12"/>
        <end position="69"/>
    </location>
</feature>
<reference evidence="6 7" key="1">
    <citation type="submission" date="2018-06" db="EMBL/GenBank/DDBJ databases">
        <title>Freshwater and sediment microbial communities from various areas in North America, analyzing microbe dynamics in response to fracking.</title>
        <authorList>
            <person name="Lamendella R."/>
        </authorList>
    </citation>
    <scope>NUCLEOTIDE SEQUENCE [LARGE SCALE GENOMIC DNA]</scope>
    <source>
        <strain evidence="6 7">17</strain>
    </source>
</reference>
<evidence type="ECO:0000256" key="1">
    <source>
        <dbReference type="ARBA" id="ARBA00009437"/>
    </source>
</evidence>
<gene>
    <name evidence="6" type="ORF">DEU50_112119</name>
</gene>
<keyword evidence="4" id="KW-0804">Transcription</keyword>
<dbReference type="PANTHER" id="PTHR30419">
    <property type="entry name" value="HTH-TYPE TRANSCRIPTIONAL REGULATOR YBHD"/>
    <property type="match status" value="1"/>
</dbReference>
<dbReference type="Gene3D" id="1.10.10.10">
    <property type="entry name" value="Winged helix-like DNA-binding domain superfamily/Winged helix DNA-binding domain"/>
    <property type="match status" value="1"/>
</dbReference>
<evidence type="ECO:0000256" key="3">
    <source>
        <dbReference type="ARBA" id="ARBA00023125"/>
    </source>
</evidence>
<sequence length="302" mass="34408">MIKVPASIESTMDIRALRYFVELVREQSFTRASEKLFVTQPTISKMIRNIEEELGQPLLNREGRRFTLTDSGQVLFNRAQTILAEMQQLEAELADLQSLQFGRLALGIPPMVGHVYADLIRTYRSRYPKVELSIVEYGGRRIEQAVLAGELDLAITMLPTREGGALSALELDQYPIQVVLPDLPRWRACREIRLEDLRDEPFLLYTQAFTLSERLEQACQQAGFVPQVAARSSQWDFLTAMVRSGMGVAFLPEPICRRLTPDGLVLRPLLPELSWRLGVIWPSDRYLSRTAEAWLALCREQG</sequence>
<dbReference type="Proteomes" id="UP000249422">
    <property type="component" value="Unassembled WGS sequence"/>
</dbReference>
<dbReference type="InterPro" id="IPR050950">
    <property type="entry name" value="HTH-type_LysR_regulators"/>
</dbReference>
<comment type="caution">
    <text evidence="6">The sequence shown here is derived from an EMBL/GenBank/DDBJ whole genome shotgun (WGS) entry which is preliminary data.</text>
</comment>
<dbReference type="Pfam" id="PF00126">
    <property type="entry name" value="HTH_1"/>
    <property type="match status" value="1"/>
</dbReference>
<name>A0AAX1PHP3_AERSA</name>
<dbReference type="PRINTS" id="PR00039">
    <property type="entry name" value="HTHLYSR"/>
</dbReference>
<dbReference type="Pfam" id="PF03466">
    <property type="entry name" value="LysR_substrate"/>
    <property type="match status" value="1"/>
</dbReference>
<dbReference type="SUPFAM" id="SSF46785">
    <property type="entry name" value="Winged helix' DNA-binding domain"/>
    <property type="match status" value="1"/>
</dbReference>
<evidence type="ECO:0000313" key="6">
    <source>
        <dbReference type="EMBL" id="RAJ02775.1"/>
    </source>
</evidence>
<dbReference type="InterPro" id="IPR000847">
    <property type="entry name" value="LysR_HTH_N"/>
</dbReference>
<dbReference type="InterPro" id="IPR005119">
    <property type="entry name" value="LysR_subst-bd"/>
</dbReference>
<dbReference type="PANTHER" id="PTHR30419:SF8">
    <property type="entry name" value="NITROGEN ASSIMILATION TRANSCRIPTIONAL ACTIVATOR-RELATED"/>
    <property type="match status" value="1"/>
</dbReference>
<dbReference type="InterPro" id="IPR036388">
    <property type="entry name" value="WH-like_DNA-bd_sf"/>
</dbReference>
<evidence type="ECO:0000259" key="5">
    <source>
        <dbReference type="PROSITE" id="PS50931"/>
    </source>
</evidence>
<dbReference type="PROSITE" id="PS50931">
    <property type="entry name" value="HTH_LYSR"/>
    <property type="match status" value="1"/>
</dbReference>
<dbReference type="InterPro" id="IPR036390">
    <property type="entry name" value="WH_DNA-bd_sf"/>
</dbReference>
<dbReference type="GO" id="GO:0005829">
    <property type="term" value="C:cytosol"/>
    <property type="evidence" value="ECO:0007669"/>
    <property type="project" value="TreeGrafter"/>
</dbReference>
<organism evidence="6 7">
    <name type="scientific">Aeromonas salmonicida</name>
    <dbReference type="NCBI Taxonomy" id="645"/>
    <lineage>
        <taxon>Bacteria</taxon>
        <taxon>Pseudomonadati</taxon>
        <taxon>Pseudomonadota</taxon>
        <taxon>Gammaproteobacteria</taxon>
        <taxon>Aeromonadales</taxon>
        <taxon>Aeromonadaceae</taxon>
        <taxon>Aeromonas</taxon>
    </lineage>
</organism>
<dbReference type="CDD" id="cd08438">
    <property type="entry name" value="PBP2_CidR"/>
    <property type="match status" value="1"/>
</dbReference>
<protein>
    <submittedName>
        <fullName evidence="6">DNA-binding transcriptional LysR family regulator</fullName>
    </submittedName>
</protein>
<dbReference type="SUPFAM" id="SSF53850">
    <property type="entry name" value="Periplasmic binding protein-like II"/>
    <property type="match status" value="1"/>
</dbReference>
<dbReference type="GO" id="GO:0003700">
    <property type="term" value="F:DNA-binding transcription factor activity"/>
    <property type="evidence" value="ECO:0007669"/>
    <property type="project" value="InterPro"/>
</dbReference>
<dbReference type="GO" id="GO:0003677">
    <property type="term" value="F:DNA binding"/>
    <property type="evidence" value="ECO:0007669"/>
    <property type="project" value="UniProtKB-KW"/>
</dbReference>
<dbReference type="Gene3D" id="3.40.190.10">
    <property type="entry name" value="Periplasmic binding protein-like II"/>
    <property type="match status" value="2"/>
</dbReference>
<keyword evidence="3 6" id="KW-0238">DNA-binding</keyword>
<evidence type="ECO:0000313" key="7">
    <source>
        <dbReference type="Proteomes" id="UP000249422"/>
    </source>
</evidence>
<dbReference type="AlphaFoldDB" id="A0AAX1PHP3"/>
<comment type="similarity">
    <text evidence="1">Belongs to the LysR transcriptional regulatory family.</text>
</comment>
<dbReference type="FunFam" id="1.10.10.10:FF:000001">
    <property type="entry name" value="LysR family transcriptional regulator"/>
    <property type="match status" value="1"/>
</dbReference>